<gene>
    <name evidence="15" type="ORF">CAMP_LOCUS14742</name>
</gene>
<sequence length="564" mass="64664">MLGNASSSAIAEHEAYSPSRRKITNTSFSTTPNFPTSPKQRQSIAPITVIDHIVNWFHKEINYRKRIAVGVTSAICSFLFIVACTILRFSLWSFKDTFTWFFHPNEWIPVFVVGIVASVVSVFTILTICKVDQLQRLPYTESSSWALVALDLVQKLIFSNFAIYMSGFSETTEGFTHYAISFGLFALAIVSVFKNDFHYTFPTVQVNSFNSLFQFIDRVQFPYITENCAIETVLAFFTIPASIIIFGPMFNGFQTWWILFNVPFFIKIFALLFIQHFYSKIYMHLVNQIVMRPISFIFPPSYAVYSPTPEQTRTLTNVLETSDPMLKMFALFDLRQVAWNDEIRRRDVFSLSQPGGHPRNWKCVSSVCVRHLDELCSKMKTSAARLVGYSWADHEDNEDDDIPTRDALLMPRRMREMTNRVKSRRPQYTQQQSSLIQKILGKFSMITPKNVVSRYDAQINSYAAEALYMLIIDSLGEDKYGVVQKDLNDLIGLLCKLISSIDAYERARASIADKSDITYLRIVDSSLQSSLQRVVASFGNHLRSLNLPVENLQTIRLVCQIDDF</sequence>
<evidence type="ECO:0000256" key="3">
    <source>
        <dbReference type="ARBA" id="ARBA00005760"/>
    </source>
</evidence>
<organism evidence="15 16">
    <name type="scientific">Caenorhabditis angaria</name>
    <dbReference type="NCBI Taxonomy" id="860376"/>
    <lineage>
        <taxon>Eukaryota</taxon>
        <taxon>Metazoa</taxon>
        <taxon>Ecdysozoa</taxon>
        <taxon>Nematoda</taxon>
        <taxon>Chromadorea</taxon>
        <taxon>Rhabditida</taxon>
        <taxon>Rhabditina</taxon>
        <taxon>Rhabditomorpha</taxon>
        <taxon>Rhabditoidea</taxon>
        <taxon>Rhabditidae</taxon>
        <taxon>Peloderinae</taxon>
        <taxon>Caenorhabditis</taxon>
    </lineage>
</organism>
<evidence type="ECO:0000256" key="7">
    <source>
        <dbReference type="ARBA" id="ARBA00022927"/>
    </source>
</evidence>
<evidence type="ECO:0000256" key="11">
    <source>
        <dbReference type="ARBA" id="ARBA00023136"/>
    </source>
</evidence>
<feature type="transmembrane region" description="Helical" evidence="14">
    <location>
        <begin position="143"/>
        <end position="163"/>
    </location>
</feature>
<feature type="compositionally biased region" description="Low complexity" evidence="13">
    <location>
        <begin position="24"/>
        <end position="38"/>
    </location>
</feature>
<dbReference type="GO" id="GO:0051028">
    <property type="term" value="P:mRNA transport"/>
    <property type="evidence" value="ECO:0007669"/>
    <property type="project" value="UniProtKB-KW"/>
</dbReference>
<evidence type="ECO:0000313" key="16">
    <source>
        <dbReference type="Proteomes" id="UP001152747"/>
    </source>
</evidence>
<keyword evidence="12" id="KW-0539">Nucleus</keyword>
<evidence type="ECO:0000256" key="8">
    <source>
        <dbReference type="ARBA" id="ARBA00022989"/>
    </source>
</evidence>
<proteinExistence type="inferred from homology"/>
<evidence type="ECO:0000256" key="12">
    <source>
        <dbReference type="ARBA" id="ARBA00023242"/>
    </source>
</evidence>
<keyword evidence="6" id="KW-0509">mRNA transport</keyword>
<dbReference type="GO" id="GO:0030674">
    <property type="term" value="F:protein-macromolecule adaptor activity"/>
    <property type="evidence" value="ECO:0007669"/>
    <property type="project" value="TreeGrafter"/>
</dbReference>
<evidence type="ECO:0000256" key="5">
    <source>
        <dbReference type="ARBA" id="ARBA00022692"/>
    </source>
</evidence>
<keyword evidence="8 14" id="KW-1133">Transmembrane helix</keyword>
<dbReference type="PANTHER" id="PTHR13269:SF6">
    <property type="entry name" value="NUCLEOPORIN NDC1"/>
    <property type="match status" value="1"/>
</dbReference>
<evidence type="ECO:0000256" key="13">
    <source>
        <dbReference type="SAM" id="MobiDB-lite"/>
    </source>
</evidence>
<evidence type="ECO:0000256" key="14">
    <source>
        <dbReference type="SAM" id="Phobius"/>
    </source>
</evidence>
<dbReference type="GO" id="GO:0006999">
    <property type="term" value="P:nuclear pore organization"/>
    <property type="evidence" value="ECO:0007669"/>
    <property type="project" value="TreeGrafter"/>
</dbReference>
<keyword evidence="5 14" id="KW-0812">Transmembrane</keyword>
<feature type="transmembrane region" description="Helical" evidence="14">
    <location>
        <begin position="175"/>
        <end position="193"/>
    </location>
</feature>
<evidence type="ECO:0008006" key="17">
    <source>
        <dbReference type="Google" id="ProtNLM"/>
    </source>
</evidence>
<keyword evidence="9" id="KW-0811">Translocation</keyword>
<accession>A0A9P1IU09</accession>
<evidence type="ECO:0000313" key="15">
    <source>
        <dbReference type="EMBL" id="CAI5452105.1"/>
    </source>
</evidence>
<dbReference type="Proteomes" id="UP001152747">
    <property type="component" value="Unassembled WGS sequence"/>
</dbReference>
<reference evidence="15" key="1">
    <citation type="submission" date="2022-11" db="EMBL/GenBank/DDBJ databases">
        <authorList>
            <person name="Kikuchi T."/>
        </authorList>
    </citation>
    <scope>NUCLEOTIDE SEQUENCE</scope>
    <source>
        <strain evidence="15">PS1010</strain>
    </source>
</reference>
<dbReference type="GO" id="GO:0015031">
    <property type="term" value="P:protein transport"/>
    <property type="evidence" value="ECO:0007669"/>
    <property type="project" value="UniProtKB-KW"/>
</dbReference>
<comment type="subcellular location">
    <subcellularLocation>
        <location evidence="1">Nucleus membrane</location>
        <topology evidence="1">Multi-pass membrane protein</topology>
    </subcellularLocation>
    <subcellularLocation>
        <location evidence="2">Nucleus</location>
        <location evidence="2">Nuclear pore complex</location>
    </subcellularLocation>
</comment>
<evidence type="ECO:0000256" key="9">
    <source>
        <dbReference type="ARBA" id="ARBA00023010"/>
    </source>
</evidence>
<comment type="caution">
    <text evidence="15">The sequence shown here is derived from an EMBL/GenBank/DDBJ whole genome shotgun (WGS) entry which is preliminary data.</text>
</comment>
<protein>
    <recommendedName>
        <fullName evidence="17">Nucleoporin NDC1</fullName>
    </recommendedName>
</protein>
<keyword evidence="11 14" id="KW-0472">Membrane</keyword>
<evidence type="ECO:0000256" key="10">
    <source>
        <dbReference type="ARBA" id="ARBA00023132"/>
    </source>
</evidence>
<evidence type="ECO:0000256" key="6">
    <source>
        <dbReference type="ARBA" id="ARBA00022816"/>
    </source>
</evidence>
<feature type="transmembrane region" description="Helical" evidence="14">
    <location>
        <begin position="228"/>
        <end position="250"/>
    </location>
</feature>
<feature type="region of interest" description="Disordered" evidence="13">
    <location>
        <begin position="1"/>
        <end position="40"/>
    </location>
</feature>
<dbReference type="InterPro" id="IPR019049">
    <property type="entry name" value="Nucleoporin_prot_Ndc1/Nup"/>
</dbReference>
<name>A0A9P1IU09_9PELO</name>
<dbReference type="EMBL" id="CANHGI010000005">
    <property type="protein sequence ID" value="CAI5452105.1"/>
    <property type="molecule type" value="Genomic_DNA"/>
</dbReference>
<dbReference type="OrthoDB" id="67850at2759"/>
<evidence type="ECO:0000256" key="2">
    <source>
        <dbReference type="ARBA" id="ARBA00004567"/>
    </source>
</evidence>
<evidence type="ECO:0000256" key="1">
    <source>
        <dbReference type="ARBA" id="ARBA00004232"/>
    </source>
</evidence>
<dbReference type="AlphaFoldDB" id="A0A9P1IU09"/>
<feature type="transmembrane region" description="Helical" evidence="14">
    <location>
        <begin position="108"/>
        <end position="131"/>
    </location>
</feature>
<evidence type="ECO:0000256" key="4">
    <source>
        <dbReference type="ARBA" id="ARBA00022448"/>
    </source>
</evidence>
<keyword evidence="16" id="KW-1185">Reference proteome</keyword>
<keyword evidence="4" id="KW-0813">Transport</keyword>
<feature type="transmembrane region" description="Helical" evidence="14">
    <location>
        <begin position="256"/>
        <end position="274"/>
    </location>
</feature>
<dbReference type="GO" id="GO:0070762">
    <property type="term" value="C:nuclear pore transmembrane ring"/>
    <property type="evidence" value="ECO:0007669"/>
    <property type="project" value="TreeGrafter"/>
</dbReference>
<keyword evidence="7" id="KW-0653">Protein transport</keyword>
<dbReference type="PANTHER" id="PTHR13269">
    <property type="entry name" value="NUCLEOPORIN NDC1"/>
    <property type="match status" value="1"/>
</dbReference>
<feature type="transmembrane region" description="Helical" evidence="14">
    <location>
        <begin position="67"/>
        <end position="88"/>
    </location>
</feature>
<comment type="similarity">
    <text evidence="3">Belongs to the NDC1 family.</text>
</comment>
<keyword evidence="10" id="KW-0906">Nuclear pore complex</keyword>
<dbReference type="GO" id="GO:0031965">
    <property type="term" value="C:nuclear membrane"/>
    <property type="evidence" value="ECO:0007669"/>
    <property type="project" value="UniProtKB-SubCell"/>
</dbReference>
<dbReference type="Pfam" id="PF09531">
    <property type="entry name" value="Ndc1_Nup"/>
    <property type="match status" value="1"/>
</dbReference>